<feature type="region of interest" description="Disordered" evidence="2">
    <location>
        <begin position="1"/>
        <end position="91"/>
    </location>
</feature>
<dbReference type="InterPro" id="IPR007111">
    <property type="entry name" value="NACHT_NTPase"/>
</dbReference>
<feature type="compositionally biased region" description="Polar residues" evidence="2">
    <location>
        <begin position="73"/>
        <end position="91"/>
    </location>
</feature>
<evidence type="ECO:0000313" key="4">
    <source>
        <dbReference type="EMBL" id="KAJ3574463.1"/>
    </source>
</evidence>
<gene>
    <name evidence="4" type="ORF">NP233_g1737</name>
</gene>
<proteinExistence type="predicted"/>
<reference evidence="4" key="1">
    <citation type="submission" date="2022-07" db="EMBL/GenBank/DDBJ databases">
        <title>Genome Sequence of Leucocoprinus birnbaumii.</title>
        <authorList>
            <person name="Buettner E."/>
        </authorList>
    </citation>
    <scope>NUCLEOTIDE SEQUENCE</scope>
    <source>
        <strain evidence="4">VT141</strain>
    </source>
</reference>
<dbReference type="InterPro" id="IPR056884">
    <property type="entry name" value="NPHP3-like_N"/>
</dbReference>
<dbReference type="PANTHER" id="PTHR10039:SF17">
    <property type="entry name" value="FUNGAL STAND N-TERMINAL GOODBYE DOMAIN-CONTAINING PROTEIN-RELATED"/>
    <property type="match status" value="1"/>
</dbReference>
<dbReference type="EMBL" id="JANIEX010000067">
    <property type="protein sequence ID" value="KAJ3574463.1"/>
    <property type="molecule type" value="Genomic_DNA"/>
</dbReference>
<keyword evidence="1" id="KW-0677">Repeat</keyword>
<comment type="caution">
    <text evidence="4">The sequence shown here is derived from an EMBL/GenBank/DDBJ whole genome shotgun (WGS) entry which is preliminary data.</text>
</comment>
<dbReference type="InterPro" id="IPR027417">
    <property type="entry name" value="P-loop_NTPase"/>
</dbReference>
<name>A0AAD5W0C5_9AGAR</name>
<sequence length="795" mass="89323">MSLPENIRERRLRTRQNFYPSEASPNRRRRPSSSQHNAGLHAVDKLNPSRYAQRAPAEVQGYPPSSTREKMGNITTLPIRSPGISQAHGTTVPTTLEISSSSSSFFPGAHSFEITSSTFINNTYAGKIVSTVQLNYYLPAEINQEKENAVLDHLSQHTLPGAEHDSSERNDPPLCHPGTRLDIRGEAQGWLRNQHRSEKILWLHGPAGVGKSAVMQSLADDESESLDSILGATFFFSGPRGFIDARYLFVTIARRLAIKYQSYRRYLISLLASDSSIPEKNMALQFRYFIREPFGSKVLEGLPETVAVLLDGLDECRETTAQKGIVSLVGNFVLEFPTSPIIWAIASRPEAHLKESFVLLGNTNSLPPYREVALHVNSDRACRDVEHFLRNSFQDVRKQYPSSFPPSRQWPTRIHFLQIASAASGHFGFATTVMKFITDEDRGNPASQLATVIDVINKVTLPSNKPQPLAMLDAMYTEILSAVPTDVLPITMILLSVVAQQRSVNLLMGPSFDRGFNTFVVVCEWLRLSQEDVSSAMRKLCSVISWNISPPPRTRAKPPTPHHASFTDFLMSPERSKRFHIRDPTPDLLTGAVYFILKAHHPPSNTVDPLRIIRSSSFELDFDWKLSRPVSKASQQLAFLFELTLYTILDHLPQLKSEENTSSGIYERLSAFFKDMDYTGRSPAQGSAGTIFHRVFNENTIASINLDYVNVTGAATYWDLKPSPALSGATSFNLSDNEAWRERLQAQLEKLREFEDYVNVYVVGMRNKSALVIVPLEQDGWLLRNQYLTFPYDEP</sequence>
<dbReference type="AlphaFoldDB" id="A0AAD5W0C5"/>
<evidence type="ECO:0000313" key="5">
    <source>
        <dbReference type="Proteomes" id="UP001213000"/>
    </source>
</evidence>
<dbReference type="PANTHER" id="PTHR10039">
    <property type="entry name" value="AMELOGENIN"/>
    <property type="match status" value="1"/>
</dbReference>
<dbReference type="PROSITE" id="PS50837">
    <property type="entry name" value="NACHT"/>
    <property type="match status" value="1"/>
</dbReference>
<protein>
    <recommendedName>
        <fullName evidence="3">NACHT domain-containing protein</fullName>
    </recommendedName>
</protein>
<dbReference type="SUPFAM" id="SSF52540">
    <property type="entry name" value="P-loop containing nucleoside triphosphate hydrolases"/>
    <property type="match status" value="1"/>
</dbReference>
<feature type="domain" description="NACHT" evidence="3">
    <location>
        <begin position="199"/>
        <end position="355"/>
    </location>
</feature>
<keyword evidence="5" id="KW-1185">Reference proteome</keyword>
<accession>A0AAD5W0C5</accession>
<dbReference type="Pfam" id="PF24883">
    <property type="entry name" value="NPHP3_N"/>
    <property type="match status" value="1"/>
</dbReference>
<evidence type="ECO:0000256" key="1">
    <source>
        <dbReference type="ARBA" id="ARBA00022737"/>
    </source>
</evidence>
<dbReference type="Proteomes" id="UP001213000">
    <property type="component" value="Unassembled WGS sequence"/>
</dbReference>
<evidence type="ECO:0000256" key="2">
    <source>
        <dbReference type="SAM" id="MobiDB-lite"/>
    </source>
</evidence>
<dbReference type="Gene3D" id="3.40.50.300">
    <property type="entry name" value="P-loop containing nucleotide triphosphate hydrolases"/>
    <property type="match status" value="1"/>
</dbReference>
<organism evidence="4 5">
    <name type="scientific">Leucocoprinus birnbaumii</name>
    <dbReference type="NCBI Taxonomy" id="56174"/>
    <lineage>
        <taxon>Eukaryota</taxon>
        <taxon>Fungi</taxon>
        <taxon>Dikarya</taxon>
        <taxon>Basidiomycota</taxon>
        <taxon>Agaricomycotina</taxon>
        <taxon>Agaricomycetes</taxon>
        <taxon>Agaricomycetidae</taxon>
        <taxon>Agaricales</taxon>
        <taxon>Agaricineae</taxon>
        <taxon>Agaricaceae</taxon>
        <taxon>Leucocoprinus</taxon>
    </lineage>
</organism>
<evidence type="ECO:0000259" key="3">
    <source>
        <dbReference type="PROSITE" id="PS50837"/>
    </source>
</evidence>